<gene>
    <name evidence="1" type="ORF">PF004_g32829</name>
</gene>
<name>A0A6G0M540_9STRA</name>
<proteinExistence type="predicted"/>
<organism evidence="1 2">
    <name type="scientific">Phytophthora fragariae</name>
    <dbReference type="NCBI Taxonomy" id="53985"/>
    <lineage>
        <taxon>Eukaryota</taxon>
        <taxon>Sar</taxon>
        <taxon>Stramenopiles</taxon>
        <taxon>Oomycota</taxon>
        <taxon>Peronosporomycetes</taxon>
        <taxon>Peronosporales</taxon>
        <taxon>Peronosporaceae</taxon>
        <taxon>Phytophthora</taxon>
    </lineage>
</organism>
<feature type="non-terminal residue" evidence="1">
    <location>
        <position position="150"/>
    </location>
</feature>
<accession>A0A6G0M540</accession>
<evidence type="ECO:0000313" key="1">
    <source>
        <dbReference type="EMBL" id="KAE9152793.1"/>
    </source>
</evidence>
<dbReference type="EMBL" id="QXGC01011691">
    <property type="protein sequence ID" value="KAE9152793.1"/>
    <property type="molecule type" value="Genomic_DNA"/>
</dbReference>
<sequence>MQQLRACIKQHVTQDRSIAPLRFDAFVAADFVTWLVTLKRKDGGSLSYSALNTHWAGLFNLFRDYGHTMSKSLESELTNYFKGLKNKIAKSAANGESAVKTGKDPLMFDLYSFLCDKMMAHSSKEMAFAHAYMVIAWNLMCRSSNAFRIR</sequence>
<evidence type="ECO:0000313" key="2">
    <source>
        <dbReference type="Proteomes" id="UP000476176"/>
    </source>
</evidence>
<comment type="caution">
    <text evidence="1">The sequence shown here is derived from an EMBL/GenBank/DDBJ whole genome shotgun (WGS) entry which is preliminary data.</text>
</comment>
<reference evidence="1 2" key="1">
    <citation type="submission" date="2018-09" db="EMBL/GenBank/DDBJ databases">
        <title>Genomic investigation of the strawberry pathogen Phytophthora fragariae indicates pathogenicity is determined by transcriptional variation in three key races.</title>
        <authorList>
            <person name="Adams T.M."/>
            <person name="Armitage A.D."/>
            <person name="Sobczyk M.K."/>
            <person name="Bates H.J."/>
            <person name="Dunwell J.M."/>
            <person name="Nellist C.F."/>
            <person name="Harrison R.J."/>
        </authorList>
    </citation>
    <scope>NUCLEOTIDE SEQUENCE [LARGE SCALE GENOMIC DNA]</scope>
    <source>
        <strain evidence="1 2">BC-23</strain>
    </source>
</reference>
<protein>
    <submittedName>
        <fullName evidence="1">Uncharacterized protein</fullName>
    </submittedName>
</protein>
<dbReference type="AlphaFoldDB" id="A0A6G0M540"/>
<dbReference type="Proteomes" id="UP000476176">
    <property type="component" value="Unassembled WGS sequence"/>
</dbReference>